<proteinExistence type="predicted"/>
<keyword evidence="1" id="KW-1133">Transmembrane helix</keyword>
<keyword evidence="3" id="KW-1185">Reference proteome</keyword>
<keyword evidence="1" id="KW-0812">Transmembrane</keyword>
<accession>A0A085AL29</accession>
<evidence type="ECO:0000313" key="3">
    <source>
        <dbReference type="Proteomes" id="UP000028630"/>
    </source>
</evidence>
<sequence length="45" mass="4931">MSSVLSRVVELMGWITVGVCVLLLLIAHHIDNYQAPEPVVALQSK</sequence>
<dbReference type="eggNOG" id="ENOG5033AUN">
    <property type="taxonomic scope" value="Bacteria"/>
</dbReference>
<dbReference type="RefSeq" id="WP_072011890.1">
    <property type="nucleotide sequence ID" value="NZ_JMTB01000027.1"/>
</dbReference>
<evidence type="ECO:0008006" key="4">
    <source>
        <dbReference type="Google" id="ProtNLM"/>
    </source>
</evidence>
<comment type="caution">
    <text evidence="2">The sequence shown here is derived from an EMBL/GenBank/DDBJ whole genome shotgun (WGS) entry which is preliminary data.</text>
</comment>
<reference evidence="3" key="1">
    <citation type="submission" date="2014-05" db="EMBL/GenBank/DDBJ databases">
        <title>ATOL: Assembling a taxonomically balanced genome-scale reconstruction of the evolutionary history of the Enterobacteriaceae.</title>
        <authorList>
            <person name="Plunkett G. III"/>
            <person name="Neeno-Eckwall E.C."/>
            <person name="Glasner J.D."/>
            <person name="Perna N.T."/>
        </authorList>
    </citation>
    <scope>NUCLEOTIDE SEQUENCE [LARGE SCALE GENOMIC DNA]</scope>
    <source>
        <strain evidence="3">ATCC 49490</strain>
    </source>
</reference>
<dbReference type="Proteomes" id="UP000028630">
    <property type="component" value="Unassembled WGS sequence"/>
</dbReference>
<dbReference type="EMBL" id="JMTB01000027">
    <property type="protein sequence ID" value="KFC10924.1"/>
    <property type="molecule type" value="Genomic_DNA"/>
</dbReference>
<dbReference type="NCBIfam" id="NF033231">
    <property type="entry name" value="small_Blr"/>
    <property type="match status" value="1"/>
</dbReference>
<name>A0A085AL29_9ENTR</name>
<dbReference type="AlphaFoldDB" id="A0A085AL29"/>
<organism evidence="2 3">
    <name type="scientific">Trabulsiella guamensis ATCC 49490</name>
    <dbReference type="NCBI Taxonomy" id="1005994"/>
    <lineage>
        <taxon>Bacteria</taxon>
        <taxon>Pseudomonadati</taxon>
        <taxon>Pseudomonadota</taxon>
        <taxon>Gammaproteobacteria</taxon>
        <taxon>Enterobacterales</taxon>
        <taxon>Enterobacteriaceae</taxon>
        <taxon>Trabulsiella</taxon>
    </lineage>
</organism>
<keyword evidence="1" id="KW-0472">Membrane</keyword>
<evidence type="ECO:0000256" key="1">
    <source>
        <dbReference type="SAM" id="Phobius"/>
    </source>
</evidence>
<dbReference type="InterPro" id="IPR049597">
    <property type="entry name" value="Blr-like"/>
</dbReference>
<dbReference type="OrthoDB" id="6612496at2"/>
<protein>
    <recommendedName>
        <fullName evidence="4">Beta-lactam resistance protein</fullName>
    </recommendedName>
</protein>
<gene>
    <name evidence="2" type="ORF">GTGU_00500</name>
</gene>
<evidence type="ECO:0000313" key="2">
    <source>
        <dbReference type="EMBL" id="KFC10924.1"/>
    </source>
</evidence>
<dbReference type="Pfam" id="PF24673">
    <property type="entry name" value="Blr_divisome"/>
    <property type="match status" value="1"/>
</dbReference>
<feature type="transmembrane region" description="Helical" evidence="1">
    <location>
        <begin position="12"/>
        <end position="30"/>
    </location>
</feature>